<accession>A0ABN7SQM6</accession>
<feature type="region of interest" description="Disordered" evidence="4">
    <location>
        <begin position="128"/>
        <end position="167"/>
    </location>
</feature>
<evidence type="ECO:0000256" key="1">
    <source>
        <dbReference type="ARBA" id="ARBA00022572"/>
    </source>
</evidence>
<comment type="caution">
    <text evidence="3">Lacks conserved residue(s) required for the propagation of feature annotation.</text>
</comment>
<feature type="domain" description="Kringle" evidence="6">
    <location>
        <begin position="308"/>
        <end position="373"/>
    </location>
</feature>
<dbReference type="EMBL" id="OU015566">
    <property type="protein sequence ID" value="CAG5103728.1"/>
    <property type="molecule type" value="Genomic_DNA"/>
</dbReference>
<dbReference type="InterPro" id="IPR013806">
    <property type="entry name" value="Kringle-like"/>
</dbReference>
<feature type="signal peptide" evidence="5">
    <location>
        <begin position="1"/>
        <end position="15"/>
    </location>
</feature>
<dbReference type="InterPro" id="IPR038178">
    <property type="entry name" value="Kringle_sf"/>
</dbReference>
<dbReference type="PROSITE" id="PS50070">
    <property type="entry name" value="KRINGLE_2"/>
    <property type="match status" value="2"/>
</dbReference>
<dbReference type="PANTHER" id="PTHR24261">
    <property type="entry name" value="PLASMINOGEN-RELATED"/>
    <property type="match status" value="1"/>
</dbReference>
<dbReference type="PROSITE" id="PS51257">
    <property type="entry name" value="PROKAR_LIPOPROTEIN"/>
    <property type="match status" value="1"/>
</dbReference>
<evidence type="ECO:0000259" key="6">
    <source>
        <dbReference type="PROSITE" id="PS50070"/>
    </source>
</evidence>
<evidence type="ECO:0000256" key="5">
    <source>
        <dbReference type="SAM" id="SignalP"/>
    </source>
</evidence>
<reference evidence="7 8" key="1">
    <citation type="submission" date="2021-04" db="EMBL/GenBank/DDBJ databases">
        <authorList>
            <person name="Bliznina A."/>
        </authorList>
    </citation>
    <scope>NUCLEOTIDE SEQUENCE [LARGE SCALE GENOMIC DNA]</scope>
</reference>
<organism evidence="7 8">
    <name type="scientific">Oikopleura dioica</name>
    <name type="common">Tunicate</name>
    <dbReference type="NCBI Taxonomy" id="34765"/>
    <lineage>
        <taxon>Eukaryota</taxon>
        <taxon>Metazoa</taxon>
        <taxon>Chordata</taxon>
        <taxon>Tunicata</taxon>
        <taxon>Appendicularia</taxon>
        <taxon>Copelata</taxon>
        <taxon>Oikopleuridae</taxon>
        <taxon>Oikopleura</taxon>
    </lineage>
</organism>
<evidence type="ECO:0000256" key="3">
    <source>
        <dbReference type="PROSITE-ProRule" id="PRU00121"/>
    </source>
</evidence>
<keyword evidence="8" id="KW-1185">Reference proteome</keyword>
<proteinExistence type="predicted"/>
<dbReference type="PROSITE" id="PS00021">
    <property type="entry name" value="KRINGLE_1"/>
    <property type="match status" value="1"/>
</dbReference>
<evidence type="ECO:0000313" key="8">
    <source>
        <dbReference type="Proteomes" id="UP001158576"/>
    </source>
</evidence>
<dbReference type="Pfam" id="PF00051">
    <property type="entry name" value="Kringle"/>
    <property type="match status" value="2"/>
</dbReference>
<dbReference type="Proteomes" id="UP001158576">
    <property type="component" value="Chromosome 1"/>
</dbReference>
<dbReference type="InterPro" id="IPR000001">
    <property type="entry name" value="Kringle"/>
</dbReference>
<dbReference type="CDD" id="cd00108">
    <property type="entry name" value="KR"/>
    <property type="match status" value="2"/>
</dbReference>
<dbReference type="SUPFAM" id="SSF57440">
    <property type="entry name" value="Kringle-like"/>
    <property type="match status" value="2"/>
</dbReference>
<feature type="chain" id="PRO_5046058752" evidence="5">
    <location>
        <begin position="16"/>
        <end position="375"/>
    </location>
</feature>
<evidence type="ECO:0000256" key="4">
    <source>
        <dbReference type="SAM" id="MobiDB-lite"/>
    </source>
</evidence>
<dbReference type="PANTHER" id="PTHR24261:SF7">
    <property type="entry name" value="KRINGLE DOMAIN-CONTAINING PROTEIN"/>
    <property type="match status" value="1"/>
</dbReference>
<keyword evidence="2" id="KW-1015">Disulfide bond</keyword>
<feature type="domain" description="Kringle" evidence="6">
    <location>
        <begin position="215"/>
        <end position="282"/>
    </location>
</feature>
<evidence type="ECO:0000256" key="2">
    <source>
        <dbReference type="ARBA" id="ARBA00023157"/>
    </source>
</evidence>
<sequence length="375" mass="42287">MKLIKLLSILQVSFACKKRPKEPEIETTTEITTTESFETTEENEIFEDLSLDNYFPRKEQRPVIPTSYPVDNYDEVLPTTTSIETTSTTTWRTETTPFSTIRHTTERREALRAALISNEQLAGLKTTEQKTITTTSPATTSTTTTTTTTTTKMAKETTISSTTTTTTSITTEIPTTLTNEPPEKILYDIPRAVPVINPNVPISSRRSCWSPDFRYSGTVNVTKTGRACQQWNVGFPHIPKYQPVDLGEGHSFCRNPDGDKQGPWCYTVDPEVRFEYCSIPKCDENGEPPLKQEDCFPGQIGEYSLKQENRLSQTISGLDCQRWDARKPHRPKSAPENSSHNFCSDHDGDAGGAWCYTTDPDVRWEYCPVKYNCEG</sequence>
<feature type="compositionally biased region" description="Low complexity" evidence="4">
    <location>
        <begin position="129"/>
        <end position="167"/>
    </location>
</feature>
<dbReference type="InterPro" id="IPR050759">
    <property type="entry name" value="Serine_protease_kringle"/>
</dbReference>
<name>A0ABN7SQM6_OIKDI</name>
<dbReference type="SMART" id="SM00130">
    <property type="entry name" value="KR"/>
    <property type="match status" value="2"/>
</dbReference>
<dbReference type="Gene3D" id="2.40.20.10">
    <property type="entry name" value="Plasminogen Kringle 4"/>
    <property type="match status" value="2"/>
</dbReference>
<dbReference type="PRINTS" id="PR00018">
    <property type="entry name" value="KRINGLE"/>
</dbReference>
<protein>
    <submittedName>
        <fullName evidence="7">Oidioi.mRNA.OKI2018_I69.chr1.g909.t1.cds</fullName>
    </submittedName>
</protein>
<keyword evidence="5" id="KW-0732">Signal</keyword>
<gene>
    <name evidence="7" type="ORF">OKIOD_LOCUS9674</name>
</gene>
<evidence type="ECO:0000313" key="7">
    <source>
        <dbReference type="EMBL" id="CAG5103728.1"/>
    </source>
</evidence>
<keyword evidence="1 3" id="KW-0420">Kringle</keyword>
<dbReference type="InterPro" id="IPR018056">
    <property type="entry name" value="Kringle_CS"/>
</dbReference>